<organism evidence="7 8">
    <name type="scientific">Dreissena polymorpha</name>
    <name type="common">Zebra mussel</name>
    <name type="synonym">Mytilus polymorpha</name>
    <dbReference type="NCBI Taxonomy" id="45954"/>
    <lineage>
        <taxon>Eukaryota</taxon>
        <taxon>Metazoa</taxon>
        <taxon>Spiralia</taxon>
        <taxon>Lophotrochozoa</taxon>
        <taxon>Mollusca</taxon>
        <taxon>Bivalvia</taxon>
        <taxon>Autobranchia</taxon>
        <taxon>Heteroconchia</taxon>
        <taxon>Euheterodonta</taxon>
        <taxon>Imparidentia</taxon>
        <taxon>Neoheterodontei</taxon>
        <taxon>Myida</taxon>
        <taxon>Dreissenoidea</taxon>
        <taxon>Dreissenidae</taxon>
        <taxon>Dreissena</taxon>
    </lineage>
</organism>
<evidence type="ECO:0000256" key="5">
    <source>
        <dbReference type="RuleBase" id="RU000383"/>
    </source>
</evidence>
<dbReference type="InterPro" id="IPR036915">
    <property type="entry name" value="Cyclin-like_sf"/>
</dbReference>
<evidence type="ECO:0000256" key="1">
    <source>
        <dbReference type="ARBA" id="ARBA00010390"/>
    </source>
</evidence>
<evidence type="ECO:0000259" key="6">
    <source>
        <dbReference type="SMART" id="SM00385"/>
    </source>
</evidence>
<dbReference type="CDD" id="cd20535">
    <property type="entry name" value="CYCLIN_CCNM_CCNQ_rpt2"/>
    <property type="match status" value="1"/>
</dbReference>
<dbReference type="Gene3D" id="1.10.472.10">
    <property type="entry name" value="Cyclin-like"/>
    <property type="match status" value="2"/>
</dbReference>
<gene>
    <name evidence="7" type="ORF">DPMN_122512</name>
</gene>
<dbReference type="PANTHER" id="PTHR10026">
    <property type="entry name" value="CYCLIN"/>
    <property type="match status" value="1"/>
</dbReference>
<proteinExistence type="inferred from homology"/>
<feature type="domain" description="Cyclin-like" evidence="6">
    <location>
        <begin position="16"/>
        <end position="115"/>
    </location>
</feature>
<dbReference type="EMBL" id="JAIWYP010000005">
    <property type="protein sequence ID" value="KAH3820763.1"/>
    <property type="molecule type" value="Genomic_DNA"/>
</dbReference>
<evidence type="ECO:0000256" key="2">
    <source>
        <dbReference type="ARBA" id="ARBA00019501"/>
    </source>
</evidence>
<dbReference type="GO" id="GO:0006357">
    <property type="term" value="P:regulation of transcription by RNA polymerase II"/>
    <property type="evidence" value="ECO:0007669"/>
    <property type="project" value="InterPro"/>
</dbReference>
<dbReference type="Pfam" id="PF00134">
    <property type="entry name" value="Cyclin_N"/>
    <property type="match status" value="1"/>
</dbReference>
<evidence type="ECO:0000313" key="8">
    <source>
        <dbReference type="Proteomes" id="UP000828390"/>
    </source>
</evidence>
<accession>A0A9D4GPU3</accession>
<dbReference type="GO" id="GO:0016538">
    <property type="term" value="F:cyclin-dependent protein serine/threonine kinase regulator activity"/>
    <property type="evidence" value="ECO:0007669"/>
    <property type="project" value="InterPro"/>
</dbReference>
<dbReference type="AlphaFoldDB" id="A0A9D4GPU3"/>
<protein>
    <recommendedName>
        <fullName evidence="2">Cyclin-Q</fullName>
    </recommendedName>
    <alternativeName>
        <fullName evidence="4">Cyclin-related protein FAM58A</fullName>
    </alternativeName>
</protein>
<keyword evidence="8" id="KW-1185">Reference proteome</keyword>
<dbReference type="InterPro" id="IPR048055">
    <property type="entry name" value="Cyclin-Q_first_cyclin_box"/>
</dbReference>
<dbReference type="OrthoDB" id="79090at2759"/>
<evidence type="ECO:0000256" key="3">
    <source>
        <dbReference type="ARBA" id="ARBA00023127"/>
    </source>
</evidence>
<dbReference type="PIRSF" id="PIRSF028758">
    <property type="entry name" value="Cyclin, C/H/G types"/>
    <property type="match status" value="1"/>
</dbReference>
<reference evidence="7" key="1">
    <citation type="journal article" date="2019" name="bioRxiv">
        <title>The Genome of the Zebra Mussel, Dreissena polymorpha: A Resource for Invasive Species Research.</title>
        <authorList>
            <person name="McCartney M.A."/>
            <person name="Auch B."/>
            <person name="Kono T."/>
            <person name="Mallez S."/>
            <person name="Zhang Y."/>
            <person name="Obille A."/>
            <person name="Becker A."/>
            <person name="Abrahante J.E."/>
            <person name="Garbe J."/>
            <person name="Badalamenti J.P."/>
            <person name="Herman A."/>
            <person name="Mangelson H."/>
            <person name="Liachko I."/>
            <person name="Sullivan S."/>
            <person name="Sone E.D."/>
            <person name="Koren S."/>
            <person name="Silverstein K.A.T."/>
            <person name="Beckman K.B."/>
            <person name="Gohl D.M."/>
        </authorList>
    </citation>
    <scope>NUCLEOTIDE SEQUENCE</scope>
    <source>
        <strain evidence="7">Duluth1</strain>
        <tissue evidence="7">Whole animal</tissue>
    </source>
</reference>
<dbReference type="InterPro" id="IPR043198">
    <property type="entry name" value="Cyclin/Ssn8"/>
</dbReference>
<sequence>MKMPDTENLVHFRVVRFIYEAGLKLRMRTIPLSTTCVLYHRFFRENKLDDFDPYLIAATCLYLAGKVEEEQHISLRDVVNVTYRTLNREKPPLEMGDKYWQYRDTIVNCELFLLRSLHFKSVVYHPHKFILHYLKYLEDWFDPITWSAFPLTRTCWGILRDSYHSPIALRFKPQHIAIAVIYMGLLSHGLEVPYNKTADSPWWKVFKEDITLNEIKDIINEIVYAYDMENMLQT</sequence>
<dbReference type="FunFam" id="1.10.472.10:FF:000042">
    <property type="entry name" value="FAM58A isoform 1"/>
    <property type="match status" value="1"/>
</dbReference>
<dbReference type="SMART" id="SM00385">
    <property type="entry name" value="CYCLIN"/>
    <property type="match status" value="1"/>
</dbReference>
<evidence type="ECO:0000313" key="7">
    <source>
        <dbReference type="EMBL" id="KAH3820763.1"/>
    </source>
</evidence>
<dbReference type="InterPro" id="IPR006671">
    <property type="entry name" value="Cyclin_N"/>
</dbReference>
<dbReference type="Proteomes" id="UP000828390">
    <property type="component" value="Unassembled WGS sequence"/>
</dbReference>
<comment type="similarity">
    <text evidence="1">Belongs to the cyclin family. Cyclin-like FAM58 subfamily.</text>
</comment>
<evidence type="ECO:0000256" key="4">
    <source>
        <dbReference type="ARBA" id="ARBA00032419"/>
    </source>
</evidence>
<reference evidence="7" key="2">
    <citation type="submission" date="2020-11" db="EMBL/GenBank/DDBJ databases">
        <authorList>
            <person name="McCartney M.A."/>
            <person name="Auch B."/>
            <person name="Kono T."/>
            <person name="Mallez S."/>
            <person name="Becker A."/>
            <person name="Gohl D.M."/>
            <person name="Silverstein K.A.T."/>
            <person name="Koren S."/>
            <person name="Bechman K.B."/>
            <person name="Herman A."/>
            <person name="Abrahante J.E."/>
            <person name="Garbe J."/>
        </authorList>
    </citation>
    <scope>NUCLEOTIDE SEQUENCE</scope>
    <source>
        <strain evidence="7">Duluth1</strain>
        <tissue evidence="7">Whole animal</tissue>
    </source>
</reference>
<keyword evidence="3 5" id="KW-0195">Cyclin</keyword>
<name>A0A9D4GPU3_DREPO</name>
<dbReference type="InterPro" id="IPR048053">
    <property type="entry name" value="Cyclin-Q_second_cyclin_box"/>
</dbReference>
<dbReference type="SUPFAM" id="SSF47954">
    <property type="entry name" value="Cyclin-like"/>
    <property type="match status" value="2"/>
</dbReference>
<dbReference type="CDD" id="cd20534">
    <property type="entry name" value="CYCLIN_CCNM_CCNQ_rpt1"/>
    <property type="match status" value="1"/>
</dbReference>
<comment type="caution">
    <text evidence="7">The sequence shown here is derived from an EMBL/GenBank/DDBJ whole genome shotgun (WGS) entry which is preliminary data.</text>
</comment>
<dbReference type="InterPro" id="IPR013763">
    <property type="entry name" value="Cyclin-like_dom"/>
</dbReference>